<dbReference type="EMBL" id="QZWG01000018">
    <property type="protein sequence ID" value="RZB51401.1"/>
    <property type="molecule type" value="Genomic_DNA"/>
</dbReference>
<dbReference type="SUPFAM" id="SSF56112">
    <property type="entry name" value="Protein kinase-like (PK-like)"/>
    <property type="match status" value="1"/>
</dbReference>
<dbReference type="Proteomes" id="UP000289340">
    <property type="component" value="Chromosome 18"/>
</dbReference>
<keyword evidence="5" id="KW-0539">Nucleus</keyword>
<keyword evidence="2" id="KW-0805">Transcription regulation</keyword>
<feature type="domain" description="MULE transposase" evidence="6">
    <location>
        <begin position="549"/>
        <end position="647"/>
    </location>
</feature>
<evidence type="ECO:0000259" key="6">
    <source>
        <dbReference type="Pfam" id="PF10551"/>
    </source>
</evidence>
<reference evidence="7 8" key="1">
    <citation type="submission" date="2018-09" db="EMBL/GenBank/DDBJ databases">
        <title>A high-quality reference genome of wild soybean provides a powerful tool to mine soybean genomes.</title>
        <authorList>
            <person name="Xie M."/>
            <person name="Chung C.Y.L."/>
            <person name="Li M.-W."/>
            <person name="Wong F.-L."/>
            <person name="Chan T.-F."/>
            <person name="Lam H.-M."/>
        </authorList>
    </citation>
    <scope>NUCLEOTIDE SEQUENCE [LARGE SCALE GENOMIC DNA]</scope>
    <source>
        <strain evidence="8">cv. W05</strain>
        <tissue evidence="7">Hypocotyl of etiolated seedlings</tissue>
    </source>
</reference>
<name>A0A445FR77_GLYSO</name>
<protein>
    <submittedName>
        <fullName evidence="7">Auxin response factor 4</fullName>
    </submittedName>
</protein>
<evidence type="ECO:0000256" key="3">
    <source>
        <dbReference type="ARBA" id="ARBA00023125"/>
    </source>
</evidence>
<dbReference type="Gene3D" id="2.40.330.10">
    <property type="entry name" value="DNA-binding pseudobarrel domain"/>
    <property type="match status" value="1"/>
</dbReference>
<evidence type="ECO:0000313" key="7">
    <source>
        <dbReference type="EMBL" id="RZB51401.1"/>
    </source>
</evidence>
<keyword evidence="3" id="KW-0238">DNA-binding</keyword>
<dbReference type="InterPro" id="IPR015300">
    <property type="entry name" value="DNA-bd_pseudobarrel_sf"/>
</dbReference>
<dbReference type="InterPro" id="IPR011009">
    <property type="entry name" value="Kinase-like_dom_sf"/>
</dbReference>
<comment type="subcellular location">
    <subcellularLocation>
        <location evidence="1">Nucleus</location>
    </subcellularLocation>
</comment>
<dbReference type="GO" id="GO:0003677">
    <property type="term" value="F:DNA binding"/>
    <property type="evidence" value="ECO:0007669"/>
    <property type="project" value="UniProtKB-KW"/>
</dbReference>
<evidence type="ECO:0000256" key="1">
    <source>
        <dbReference type="ARBA" id="ARBA00004123"/>
    </source>
</evidence>
<dbReference type="PANTHER" id="PTHR31973:SF195">
    <property type="entry name" value="MUDR FAMILY TRANSPOSASE"/>
    <property type="match status" value="1"/>
</dbReference>
<dbReference type="Gene3D" id="3.30.200.20">
    <property type="entry name" value="Phosphorylase Kinase, domain 1"/>
    <property type="match status" value="1"/>
</dbReference>
<dbReference type="AlphaFoldDB" id="A0A445FR77"/>
<evidence type="ECO:0000256" key="2">
    <source>
        <dbReference type="ARBA" id="ARBA00023015"/>
    </source>
</evidence>
<accession>A0A445FR77</accession>
<evidence type="ECO:0000313" key="8">
    <source>
        <dbReference type="Proteomes" id="UP000289340"/>
    </source>
</evidence>
<dbReference type="SUPFAM" id="SSF101936">
    <property type="entry name" value="DNA-binding pseudobarrel domain"/>
    <property type="match status" value="1"/>
</dbReference>
<organism evidence="7 8">
    <name type="scientific">Glycine soja</name>
    <name type="common">Wild soybean</name>
    <dbReference type="NCBI Taxonomy" id="3848"/>
    <lineage>
        <taxon>Eukaryota</taxon>
        <taxon>Viridiplantae</taxon>
        <taxon>Streptophyta</taxon>
        <taxon>Embryophyta</taxon>
        <taxon>Tracheophyta</taxon>
        <taxon>Spermatophyta</taxon>
        <taxon>Magnoliopsida</taxon>
        <taxon>eudicotyledons</taxon>
        <taxon>Gunneridae</taxon>
        <taxon>Pentapetalae</taxon>
        <taxon>rosids</taxon>
        <taxon>fabids</taxon>
        <taxon>Fabales</taxon>
        <taxon>Fabaceae</taxon>
        <taxon>Papilionoideae</taxon>
        <taxon>50 kb inversion clade</taxon>
        <taxon>NPAAA clade</taxon>
        <taxon>indigoferoid/millettioid clade</taxon>
        <taxon>Phaseoleae</taxon>
        <taxon>Glycine</taxon>
        <taxon>Glycine subgen. Soja</taxon>
    </lineage>
</organism>
<dbReference type="InterPro" id="IPR018289">
    <property type="entry name" value="MULE_transposase_dom"/>
</dbReference>
<evidence type="ECO:0000256" key="4">
    <source>
        <dbReference type="ARBA" id="ARBA00023163"/>
    </source>
</evidence>
<sequence length="771" mass="88354">MFCLPEILEHIGRGSFASALLVIHRHGNKRYVLKKIRLACQTDRTRRSAHQEVLEFLPKLLDTLKDEGYSLTKSEGVVFLPCLVEKVLDLTSVLPWVLQTRKSGEIEGMNISCIPPIHSSLFNLLAIPIFDVVRVESATIKANKENDEVYTQVTLLPWAEYLEGKELEELGTDEEGSETTPTKSTPHMFRKTLTARYQHSWGDYKQQRPSQELVAKDLHGVEWNFRHIYRGNKLWQIALTSALFKTYSPNGVLLELIPTWCSFLHDLHAFFMQTAIANNDLAAARHVSGQTASTVGDFTWKGILPLALASSSLLLKPQVHDEFGYNSVVFQWKDEDDSVDGISDTDDEVTNMIQPVRIVHPAEGAQGIENPFWNHALHYNNINWSYPDEEDICGLEMPSTFNVGQELYVGMEFDSKYEVKNAVKEYVMKVHQSFKVVESKSNKEDPSIKVSLIQERINSEFAYKVSYKKAWLAKQKAIAIEYGDWDESYAKLSSWLTHMQNHSPGSYFQILHDDFIVGNMDSREHHQFHRVFWTFGQCKEAFKYYKPIIQVDGTHLYGKYRGTLLIATSQDGNGGVFPLAFAVVEGETLTVWSWFLAHLHEHVTDKNSICLIFDRHASIKSVVANEALGWQPPHGYHVYCVRHIASNFNWKFNNVKQKEMLKKMACGYVSMNYYQYIDVVYTNERILKAYSAQWWPLGNEASIPPSNDAWTLIPDLTTIRAKGRPKSTKIRNEMDWVEPSEHRQQCSICGAKGHNRCRCSMQYERGSCSNH</sequence>
<dbReference type="Pfam" id="PF10551">
    <property type="entry name" value="MULE"/>
    <property type="match status" value="1"/>
</dbReference>
<keyword evidence="4" id="KW-0804">Transcription</keyword>
<proteinExistence type="predicted"/>
<comment type="caution">
    <text evidence="7">The sequence shown here is derived from an EMBL/GenBank/DDBJ whole genome shotgun (WGS) entry which is preliminary data.</text>
</comment>
<keyword evidence="8" id="KW-1185">Reference proteome</keyword>
<dbReference type="GO" id="GO:0005634">
    <property type="term" value="C:nucleus"/>
    <property type="evidence" value="ECO:0007669"/>
    <property type="project" value="UniProtKB-SubCell"/>
</dbReference>
<dbReference type="PANTHER" id="PTHR31973">
    <property type="entry name" value="POLYPROTEIN, PUTATIVE-RELATED"/>
    <property type="match status" value="1"/>
</dbReference>
<gene>
    <name evidence="7" type="ORF">D0Y65_048003</name>
</gene>
<evidence type="ECO:0000256" key="5">
    <source>
        <dbReference type="ARBA" id="ARBA00023242"/>
    </source>
</evidence>